<dbReference type="PANTHER" id="PTHR39966">
    <property type="entry name" value="BLL2471 PROTEIN-RELATED"/>
    <property type="match status" value="1"/>
</dbReference>
<sequence>MELSPKTKIGALVAAYPFLLEYLAARSPAFEKLRNPLLLKTVAKIAPISQAASMGGLDETELLFGIAAEIYRTTGESVTVVGREGGAATAGGAASESGADDPGVGEPIAHGPQGREQRVKVLKDIVMRLHKGEPVDEVRAEFHELLAHVSPAEIGAMEQELVKEGVPESEIKRLCELHVELFTAATKAPELPDVPPGHPLHTYRAENREAEAKAAALQDAASLALDPLTFAAARGALRTGLADLTHVVRHYERKENQLFPIMERHGLTAPPQVMWEIHDDIRKQLKQAAALLDAGDPAAAPLLAEACVAVRDMVFKEERILFPMVWATFSEADWGAARHGEEDIGFAWVAPGDEWRPAEGAAQAVGAGAGRFASDSSGGAGALASGTVGGAGALASGAMGGAGALASGTAGGTDRLASAAAGLVELDAGRLRPEVVNAILKTLPVDLSFVDAGDRVAYFSQTEERIFPRSPGIIGRDVSKCHPPKSVHMVEEILRKFRSGERDTAEFWIELGGRFVHIRYFAVRQADGTYEGCLEVSQDVTAIRALTGQRRLLEWN</sequence>
<dbReference type="Pfam" id="PF01814">
    <property type="entry name" value="Hemerythrin"/>
    <property type="match status" value="1"/>
</dbReference>
<keyword evidence="6" id="KW-1185">Reference proteome</keyword>
<accession>S7T2V3</accession>
<proteinExistence type="predicted"/>
<dbReference type="Gene3D" id="1.20.120.520">
    <property type="entry name" value="nmb1532 protein domain like"/>
    <property type="match status" value="1"/>
</dbReference>
<reference evidence="5 6" key="1">
    <citation type="journal article" date="2013" name="Genome Announc.">
        <title>Draft genome sequences for three mercury-methylating, sulfate-reducing bacteria.</title>
        <authorList>
            <person name="Brown S.D."/>
            <person name="Hurt R.A.Jr."/>
            <person name="Gilmour C.C."/>
            <person name="Elias D.A."/>
        </authorList>
    </citation>
    <scope>NUCLEOTIDE SEQUENCE [LARGE SCALE GENOMIC DNA]</scope>
    <source>
        <strain evidence="5 6">DSM 16529</strain>
    </source>
</reference>
<comment type="caution">
    <text evidence="5">The sequence shown here is derived from an EMBL/GenBank/DDBJ whole genome shotgun (WGS) entry which is preliminary data.</text>
</comment>
<evidence type="ECO:0008006" key="7">
    <source>
        <dbReference type="Google" id="ProtNLM"/>
    </source>
</evidence>
<feature type="domain" description="DUF438" evidence="3">
    <location>
        <begin position="122"/>
        <end position="185"/>
    </location>
</feature>
<dbReference type="Gene3D" id="1.10.3910.10">
    <property type="entry name" value="SP0561-like"/>
    <property type="match status" value="1"/>
</dbReference>
<evidence type="ECO:0000259" key="2">
    <source>
        <dbReference type="Pfam" id="PF01814"/>
    </source>
</evidence>
<evidence type="ECO:0000256" key="1">
    <source>
        <dbReference type="SAM" id="MobiDB-lite"/>
    </source>
</evidence>
<dbReference type="InterPro" id="IPR007380">
    <property type="entry name" value="DUF438"/>
</dbReference>
<dbReference type="GO" id="GO:0005886">
    <property type="term" value="C:plasma membrane"/>
    <property type="evidence" value="ECO:0007669"/>
    <property type="project" value="TreeGrafter"/>
</dbReference>
<dbReference type="Pfam" id="PF04282">
    <property type="entry name" value="DUF438"/>
    <property type="match status" value="1"/>
</dbReference>
<evidence type="ECO:0000313" key="6">
    <source>
        <dbReference type="Proteomes" id="UP000014975"/>
    </source>
</evidence>
<dbReference type="PATRIC" id="fig|1121439.3.peg.2361"/>
<protein>
    <recommendedName>
        <fullName evidence="7">PAS/PAC sensor protein</fullName>
    </recommendedName>
</protein>
<dbReference type="eggNOG" id="COG2461">
    <property type="taxonomic scope" value="Bacteria"/>
</dbReference>
<name>S7T2V3_9BACT</name>
<dbReference type="EMBL" id="ATHI01000029">
    <property type="protein sequence ID" value="EPR31402.1"/>
    <property type="molecule type" value="Genomic_DNA"/>
</dbReference>
<gene>
    <name evidence="5" type="ORF">dsat_0991</name>
</gene>
<evidence type="ECO:0000313" key="5">
    <source>
        <dbReference type="EMBL" id="EPR31402.1"/>
    </source>
</evidence>
<dbReference type="Proteomes" id="UP000014975">
    <property type="component" value="Unassembled WGS sequence"/>
</dbReference>
<evidence type="ECO:0000259" key="4">
    <source>
        <dbReference type="Pfam" id="PF08984"/>
    </source>
</evidence>
<dbReference type="SUPFAM" id="SSF55785">
    <property type="entry name" value="PYP-like sensor domain (PAS domain)"/>
    <property type="match status" value="1"/>
</dbReference>
<feature type="domain" description="Hemerythrin-like" evidence="2">
    <location>
        <begin position="198"/>
        <end position="325"/>
    </location>
</feature>
<dbReference type="InterPro" id="IPR015077">
    <property type="entry name" value="DUF1858"/>
</dbReference>
<dbReference type="RefSeq" id="WP_020887688.1">
    <property type="nucleotide sequence ID" value="NZ_ATHI01000029.1"/>
</dbReference>
<dbReference type="OrthoDB" id="9769774at2"/>
<dbReference type="Pfam" id="PF08984">
    <property type="entry name" value="DUF1858"/>
    <property type="match status" value="1"/>
</dbReference>
<evidence type="ECO:0000259" key="3">
    <source>
        <dbReference type="Pfam" id="PF04282"/>
    </source>
</evidence>
<organism evidence="5 6">
    <name type="scientific">Alkalidesulfovibrio alkalitolerans DSM 16529</name>
    <dbReference type="NCBI Taxonomy" id="1121439"/>
    <lineage>
        <taxon>Bacteria</taxon>
        <taxon>Pseudomonadati</taxon>
        <taxon>Thermodesulfobacteriota</taxon>
        <taxon>Desulfovibrionia</taxon>
        <taxon>Desulfovibrionales</taxon>
        <taxon>Desulfovibrionaceae</taxon>
        <taxon>Alkalidesulfovibrio</taxon>
    </lineage>
</organism>
<dbReference type="InterPro" id="IPR038062">
    <property type="entry name" value="ScdA-like_N_sf"/>
</dbReference>
<dbReference type="STRING" id="1121439.dsat_0991"/>
<dbReference type="SUPFAM" id="SSF140683">
    <property type="entry name" value="SP0561-like"/>
    <property type="match status" value="1"/>
</dbReference>
<dbReference type="Pfam" id="PF13596">
    <property type="entry name" value="PAS_10"/>
    <property type="match status" value="1"/>
</dbReference>
<dbReference type="InterPro" id="IPR035965">
    <property type="entry name" value="PAS-like_dom_sf"/>
</dbReference>
<dbReference type="PANTHER" id="PTHR39966:SF3">
    <property type="entry name" value="DUF438 DOMAIN-CONTAINING PROTEIN"/>
    <property type="match status" value="1"/>
</dbReference>
<dbReference type="Gene3D" id="3.30.450.20">
    <property type="entry name" value="PAS domain"/>
    <property type="match status" value="1"/>
</dbReference>
<dbReference type="AlphaFoldDB" id="S7T2V3"/>
<feature type="domain" description="DUF1858" evidence="4">
    <location>
        <begin position="5"/>
        <end position="62"/>
    </location>
</feature>
<feature type="region of interest" description="Disordered" evidence="1">
    <location>
        <begin position="89"/>
        <end position="115"/>
    </location>
</feature>
<dbReference type="InterPro" id="IPR012312">
    <property type="entry name" value="Hemerythrin-like"/>
</dbReference>